<reference evidence="3 4" key="1">
    <citation type="journal article" date="2019" name="Int. J. Syst. Evol. Microbiol.">
        <title>The Global Catalogue of Microorganisms (GCM) 10K type strain sequencing project: providing services to taxonomists for standard genome sequencing and annotation.</title>
        <authorList>
            <consortium name="The Broad Institute Genomics Platform"/>
            <consortium name="The Broad Institute Genome Sequencing Center for Infectious Disease"/>
            <person name="Wu L."/>
            <person name="Ma J."/>
        </authorList>
    </citation>
    <scope>NUCLEOTIDE SEQUENCE [LARGE SCALE GENOMIC DNA]</scope>
    <source>
        <strain evidence="3 4">JCM 16009</strain>
    </source>
</reference>
<sequence length="252" mass="24720">MTATEPTALPDAQVRGTETPLDDPTVAIPVVPAAYGLRAPWAGGTLAGASPEPPVAVPGAVSMGAWPGAGPKGAGPVSYPVAGPAAPIADPYGPPAGLGYPPPYGHPGFAAPRRSRRPLAIVGGVVGVALLAGVVAAAASGGTQDVRGTFELTDTGYLGSSFRTGSSCTGSGGYRDIGAGTGVTVYDASGAIVGTGRLSTGRATSSSTCEFTFTVPDVPTGGDFYQVEISHRGKVTVDADELANGPALTLGS</sequence>
<dbReference type="EMBL" id="BAAAQK010000036">
    <property type="protein sequence ID" value="GAA1881710.1"/>
    <property type="molecule type" value="Genomic_DNA"/>
</dbReference>
<evidence type="ECO:0000256" key="1">
    <source>
        <dbReference type="SAM" id="MobiDB-lite"/>
    </source>
</evidence>
<keyword evidence="2" id="KW-1133">Transmembrane helix</keyword>
<name>A0ABN2NQD2_9PSEU</name>
<evidence type="ECO:0000313" key="4">
    <source>
        <dbReference type="Proteomes" id="UP001500449"/>
    </source>
</evidence>
<evidence type="ECO:0000256" key="2">
    <source>
        <dbReference type="SAM" id="Phobius"/>
    </source>
</evidence>
<dbReference type="RefSeq" id="WP_344428420.1">
    <property type="nucleotide sequence ID" value="NZ_BAAAQK010000036.1"/>
</dbReference>
<gene>
    <name evidence="3" type="ORF">GCM10009836_73730</name>
</gene>
<protein>
    <submittedName>
        <fullName evidence="3">Uncharacterized protein</fullName>
    </submittedName>
</protein>
<accession>A0ABN2NQD2</accession>
<organism evidence="3 4">
    <name type="scientific">Pseudonocardia ailaonensis</name>
    <dbReference type="NCBI Taxonomy" id="367279"/>
    <lineage>
        <taxon>Bacteria</taxon>
        <taxon>Bacillati</taxon>
        <taxon>Actinomycetota</taxon>
        <taxon>Actinomycetes</taxon>
        <taxon>Pseudonocardiales</taxon>
        <taxon>Pseudonocardiaceae</taxon>
        <taxon>Pseudonocardia</taxon>
    </lineage>
</organism>
<feature type="region of interest" description="Disordered" evidence="1">
    <location>
        <begin position="1"/>
        <end position="25"/>
    </location>
</feature>
<feature type="transmembrane region" description="Helical" evidence="2">
    <location>
        <begin position="119"/>
        <end position="139"/>
    </location>
</feature>
<comment type="caution">
    <text evidence="3">The sequence shown here is derived from an EMBL/GenBank/DDBJ whole genome shotgun (WGS) entry which is preliminary data.</text>
</comment>
<keyword evidence="2" id="KW-0472">Membrane</keyword>
<keyword evidence="2" id="KW-0812">Transmembrane</keyword>
<proteinExistence type="predicted"/>
<dbReference type="Proteomes" id="UP001500449">
    <property type="component" value="Unassembled WGS sequence"/>
</dbReference>
<evidence type="ECO:0000313" key="3">
    <source>
        <dbReference type="EMBL" id="GAA1881710.1"/>
    </source>
</evidence>
<keyword evidence="4" id="KW-1185">Reference proteome</keyword>